<evidence type="ECO:0000313" key="6">
    <source>
        <dbReference type="Proteomes" id="UP000699975"/>
    </source>
</evidence>
<dbReference type="RefSeq" id="WP_218316195.1">
    <property type="nucleotide sequence ID" value="NZ_JAGSPB010000001.1"/>
</dbReference>
<feature type="transmembrane region" description="Helical" evidence="2">
    <location>
        <begin position="277"/>
        <end position="300"/>
    </location>
</feature>
<evidence type="ECO:0000256" key="3">
    <source>
        <dbReference type="SAM" id="SignalP"/>
    </source>
</evidence>
<dbReference type="Proteomes" id="UP000699975">
    <property type="component" value="Unassembled WGS sequence"/>
</dbReference>
<dbReference type="PANTHER" id="PTHR11730">
    <property type="entry name" value="AMMONIUM TRANSPORTER"/>
    <property type="match status" value="1"/>
</dbReference>
<feature type="transmembrane region" description="Helical" evidence="2">
    <location>
        <begin position="137"/>
        <end position="155"/>
    </location>
</feature>
<keyword evidence="6" id="KW-1185">Reference proteome</keyword>
<protein>
    <submittedName>
        <fullName evidence="5">Ammonium transporter</fullName>
    </submittedName>
</protein>
<dbReference type="PROSITE" id="PS01219">
    <property type="entry name" value="AMMONIUM_TRANSP"/>
    <property type="match status" value="1"/>
</dbReference>
<dbReference type="InterPro" id="IPR018047">
    <property type="entry name" value="Ammonium_transpt_CS"/>
</dbReference>
<feature type="transmembrane region" description="Helical" evidence="2">
    <location>
        <begin position="388"/>
        <end position="409"/>
    </location>
</feature>
<feature type="transmembrane region" description="Helical" evidence="2">
    <location>
        <begin position="82"/>
        <end position="102"/>
    </location>
</feature>
<keyword evidence="2" id="KW-1133">Transmembrane helix</keyword>
<keyword evidence="3" id="KW-0732">Signal</keyword>
<dbReference type="PANTHER" id="PTHR11730:SF62">
    <property type="entry name" value="AMMONIUM TRANSPORTER SLL1017-RELATED"/>
    <property type="match status" value="1"/>
</dbReference>
<comment type="caution">
    <text evidence="5">The sequence shown here is derived from an EMBL/GenBank/DDBJ whole genome shotgun (WGS) entry which is preliminary data.</text>
</comment>
<reference evidence="5 6" key="1">
    <citation type="submission" date="2021-04" db="EMBL/GenBank/DDBJ databases">
        <authorList>
            <person name="Pira H."/>
            <person name="Risdian C."/>
            <person name="Wink J."/>
        </authorList>
    </citation>
    <scope>NUCLEOTIDE SEQUENCE [LARGE SCALE GENOMIC DNA]</scope>
    <source>
        <strain evidence="5 6">WH131</strain>
    </source>
</reference>
<organism evidence="5 6">
    <name type="scientific">Erythrobacter ani</name>
    <dbReference type="NCBI Taxonomy" id="2827235"/>
    <lineage>
        <taxon>Bacteria</taxon>
        <taxon>Pseudomonadati</taxon>
        <taxon>Pseudomonadota</taxon>
        <taxon>Alphaproteobacteria</taxon>
        <taxon>Sphingomonadales</taxon>
        <taxon>Erythrobacteraceae</taxon>
        <taxon>Erythrobacter/Porphyrobacter group</taxon>
        <taxon>Erythrobacter</taxon>
    </lineage>
</organism>
<name>A0ABS6SL62_9SPHN</name>
<feature type="transmembrane region" description="Helical" evidence="2">
    <location>
        <begin position="202"/>
        <end position="220"/>
    </location>
</feature>
<dbReference type="InterPro" id="IPR019879">
    <property type="entry name" value="Ammonium_transptr_marine"/>
</dbReference>
<evidence type="ECO:0000259" key="4">
    <source>
        <dbReference type="Pfam" id="PF00909"/>
    </source>
</evidence>
<feature type="transmembrane region" description="Helical" evidence="2">
    <location>
        <begin position="232"/>
        <end position="257"/>
    </location>
</feature>
<feature type="domain" description="Ammonium transporter AmtB-like" evidence="4">
    <location>
        <begin position="45"/>
        <end position="436"/>
    </location>
</feature>
<feature type="chain" id="PRO_5045285540" evidence="3">
    <location>
        <begin position="25"/>
        <end position="443"/>
    </location>
</feature>
<gene>
    <name evidence="5" type="ORF">KCG45_06255</name>
</gene>
<keyword evidence="2" id="KW-0812">Transmembrane</keyword>
<comment type="similarity">
    <text evidence="1">Belongs to the ammonia transporter channel (TC 1.A.11.2) family.</text>
</comment>
<feature type="transmembrane region" description="Helical" evidence="2">
    <location>
        <begin position="40"/>
        <end position="62"/>
    </location>
</feature>
<proteinExistence type="inferred from homology"/>
<sequence length="443" mass="45937">MKRTFLKLSALVAGVALFAQPALAAAPAADAVGGGTAYILNTLLFLIGGFLVMWMAAGFAMLEAGLVRSKNTSTQCLKNIGLYSIAGLMFWVIGYSIAYPGFAEGSLGLFGIAGFPYAMQGVGEADLDTGYSVASDWFFQMVFCATTASIVSGTVAERVKIVPFFIFVTVLTGIIYPVVVSWEWGAGYLDSVHGFSDFAGSTLVHSTGGWAALMGAIIIGSRAGRYGADGKVNVFPGANIPLATLGTFILWLGWFGFNGASQLAMGTVGDVSDVSKIFVNTNMAAAGGVVVAIILTQILYKKADVTMALNGALAGLVSITAEPLAPSVGQSILIGGIGGAIVVFAVPMLDKFKIDDVVGAIPVHLFAGIWGTMIVPLTNSDATYGGQFVGVALTAVWVSLASAVVWYALKLTIGVRPSEEAEIGGLDHAEIGVEAYPEFARTT</sequence>
<keyword evidence="2" id="KW-0472">Membrane</keyword>
<feature type="signal peptide" evidence="3">
    <location>
        <begin position="1"/>
        <end position="24"/>
    </location>
</feature>
<feature type="transmembrane region" description="Helical" evidence="2">
    <location>
        <begin position="331"/>
        <end position="350"/>
    </location>
</feature>
<accession>A0ABS6SL62</accession>
<evidence type="ECO:0000256" key="2">
    <source>
        <dbReference type="SAM" id="Phobius"/>
    </source>
</evidence>
<dbReference type="EMBL" id="JAGSPB010000001">
    <property type="protein sequence ID" value="MBV7265775.1"/>
    <property type="molecule type" value="Genomic_DNA"/>
</dbReference>
<feature type="transmembrane region" description="Helical" evidence="2">
    <location>
        <begin position="307"/>
        <end position="325"/>
    </location>
</feature>
<feature type="transmembrane region" description="Helical" evidence="2">
    <location>
        <begin position="357"/>
        <end position="376"/>
    </location>
</feature>
<evidence type="ECO:0000313" key="5">
    <source>
        <dbReference type="EMBL" id="MBV7265775.1"/>
    </source>
</evidence>
<dbReference type="InterPro" id="IPR024041">
    <property type="entry name" value="NH4_transpt_AmtB-like_dom"/>
</dbReference>
<feature type="transmembrane region" description="Helical" evidence="2">
    <location>
        <begin position="162"/>
        <end position="182"/>
    </location>
</feature>
<dbReference type="NCBIfam" id="TIGR03644">
    <property type="entry name" value="marine_trans_1"/>
    <property type="match status" value="1"/>
</dbReference>
<evidence type="ECO:0000256" key="1">
    <source>
        <dbReference type="ARBA" id="ARBA00005887"/>
    </source>
</evidence>
<dbReference type="Pfam" id="PF00909">
    <property type="entry name" value="Ammonium_transp"/>
    <property type="match status" value="1"/>
</dbReference>